<organism evidence="3 4">
    <name type="scientific">Rhizorhabdus dicambivorans</name>
    <dbReference type="NCBI Taxonomy" id="1850238"/>
    <lineage>
        <taxon>Bacteria</taxon>
        <taxon>Pseudomonadati</taxon>
        <taxon>Pseudomonadota</taxon>
        <taxon>Alphaproteobacteria</taxon>
        <taxon>Sphingomonadales</taxon>
        <taxon>Sphingomonadaceae</taxon>
        <taxon>Rhizorhabdus</taxon>
    </lineage>
</organism>
<dbReference type="InterPro" id="IPR037523">
    <property type="entry name" value="VOC_core"/>
</dbReference>
<dbReference type="OrthoDB" id="9803142at2"/>
<protein>
    <submittedName>
        <fullName evidence="3">Glyoxalase</fullName>
    </submittedName>
</protein>
<proteinExistence type="predicted"/>
<name>A0A2A4FZ19_9SPHN</name>
<keyword evidence="1" id="KW-0479">Metal-binding</keyword>
<dbReference type="InterPro" id="IPR004360">
    <property type="entry name" value="Glyas_Fos-R_dOase_dom"/>
</dbReference>
<dbReference type="Proteomes" id="UP000218934">
    <property type="component" value="Unassembled WGS sequence"/>
</dbReference>
<dbReference type="PANTHER" id="PTHR43048:SF3">
    <property type="entry name" value="METHYLMALONYL-COA EPIMERASE, MITOCHONDRIAL"/>
    <property type="match status" value="1"/>
</dbReference>
<dbReference type="PROSITE" id="PS51819">
    <property type="entry name" value="VOC"/>
    <property type="match status" value="1"/>
</dbReference>
<evidence type="ECO:0000313" key="3">
    <source>
        <dbReference type="EMBL" id="PCE42958.1"/>
    </source>
</evidence>
<dbReference type="KEGG" id="rdi:CMV14_16745"/>
<reference evidence="3 4" key="1">
    <citation type="submission" date="2017-09" db="EMBL/GenBank/DDBJ databases">
        <title>The Catabolism of 3,6-Dichlorosalicylic acid is Initiated by the Cytochrome P450 Monooxygenase DsmABC in Rhizorhabdus dicambivorans Ndbn-20.</title>
        <authorList>
            <person name="Na L."/>
        </authorList>
    </citation>
    <scope>NUCLEOTIDE SEQUENCE [LARGE SCALE GENOMIC DNA]</scope>
    <source>
        <strain evidence="3 4">Ndbn-20m</strain>
    </source>
</reference>
<dbReference type="Gene3D" id="3.10.180.10">
    <property type="entry name" value="2,3-Dihydroxybiphenyl 1,2-Dioxygenase, domain 1"/>
    <property type="match status" value="1"/>
</dbReference>
<dbReference type="InterPro" id="IPR029068">
    <property type="entry name" value="Glyas_Bleomycin-R_OHBP_Dase"/>
</dbReference>
<dbReference type="Pfam" id="PF00903">
    <property type="entry name" value="Glyoxalase"/>
    <property type="match status" value="1"/>
</dbReference>
<dbReference type="GO" id="GO:0046491">
    <property type="term" value="P:L-methylmalonyl-CoA metabolic process"/>
    <property type="evidence" value="ECO:0007669"/>
    <property type="project" value="TreeGrafter"/>
</dbReference>
<keyword evidence="4" id="KW-1185">Reference proteome</keyword>
<dbReference type="SUPFAM" id="SSF54593">
    <property type="entry name" value="Glyoxalase/Bleomycin resistance protein/Dihydroxybiphenyl dioxygenase"/>
    <property type="match status" value="1"/>
</dbReference>
<evidence type="ECO:0000313" key="4">
    <source>
        <dbReference type="Proteomes" id="UP000218934"/>
    </source>
</evidence>
<sequence length="141" mass="15237">MTHPISRIDHIAITVADLDCATRFYIDVLAAVQIREYELEGRVMIRQFHLGGAMLNIHQAGHGHPIVAGKPTPGSADICFRWEGPIAQAIALLDSKGIDIIEGPGERHACNGVAGLSIYFRDPDGNLLELLTITDNEGEAA</sequence>
<dbReference type="RefSeq" id="WP_066968986.1">
    <property type="nucleotide sequence ID" value="NZ_CP023449.1"/>
</dbReference>
<dbReference type="AlphaFoldDB" id="A0A2A4FZ19"/>
<dbReference type="GO" id="GO:0046872">
    <property type="term" value="F:metal ion binding"/>
    <property type="evidence" value="ECO:0007669"/>
    <property type="project" value="UniProtKB-KW"/>
</dbReference>
<comment type="caution">
    <text evidence="3">The sequence shown here is derived from an EMBL/GenBank/DDBJ whole genome shotgun (WGS) entry which is preliminary data.</text>
</comment>
<accession>A0A2A4FZ19</accession>
<gene>
    <name evidence="3" type="ORF">COO09_06530</name>
</gene>
<dbReference type="GO" id="GO:0004493">
    <property type="term" value="F:methylmalonyl-CoA epimerase activity"/>
    <property type="evidence" value="ECO:0007669"/>
    <property type="project" value="TreeGrafter"/>
</dbReference>
<dbReference type="InterPro" id="IPR051785">
    <property type="entry name" value="MMCE/EMCE_epimerase"/>
</dbReference>
<dbReference type="PANTHER" id="PTHR43048">
    <property type="entry name" value="METHYLMALONYL-COA EPIMERASE"/>
    <property type="match status" value="1"/>
</dbReference>
<feature type="domain" description="VOC" evidence="2">
    <location>
        <begin position="7"/>
        <end position="133"/>
    </location>
</feature>
<evidence type="ECO:0000256" key="1">
    <source>
        <dbReference type="ARBA" id="ARBA00022723"/>
    </source>
</evidence>
<evidence type="ECO:0000259" key="2">
    <source>
        <dbReference type="PROSITE" id="PS51819"/>
    </source>
</evidence>
<dbReference type="EMBL" id="NWUF01000005">
    <property type="protein sequence ID" value="PCE42958.1"/>
    <property type="molecule type" value="Genomic_DNA"/>
</dbReference>